<organism evidence="3 4">
    <name type="scientific">Cupriavidus gilardii</name>
    <dbReference type="NCBI Taxonomy" id="82541"/>
    <lineage>
        <taxon>Bacteria</taxon>
        <taxon>Pseudomonadati</taxon>
        <taxon>Pseudomonadota</taxon>
        <taxon>Betaproteobacteria</taxon>
        <taxon>Burkholderiales</taxon>
        <taxon>Burkholderiaceae</taxon>
        <taxon>Cupriavidus</taxon>
    </lineage>
</organism>
<dbReference type="Proteomes" id="UP001056648">
    <property type="component" value="Chromosome 1"/>
</dbReference>
<keyword evidence="2" id="KW-0812">Transmembrane</keyword>
<gene>
    <name evidence="3" type="ORF">NDR89_09390</name>
</gene>
<dbReference type="EMBL" id="CP098735">
    <property type="protein sequence ID" value="USE77438.1"/>
    <property type="molecule type" value="Genomic_DNA"/>
</dbReference>
<dbReference type="RefSeq" id="WP_244959186.1">
    <property type="nucleotide sequence ID" value="NZ_CP054624.1"/>
</dbReference>
<accession>A0ABY4VQ14</accession>
<feature type="region of interest" description="Disordered" evidence="1">
    <location>
        <begin position="1"/>
        <end position="23"/>
    </location>
</feature>
<protein>
    <submittedName>
        <fullName evidence="3">Uncharacterized protein</fullName>
    </submittedName>
</protein>
<name>A0ABY4VQ14_9BURK</name>
<dbReference type="GeneID" id="71772637"/>
<keyword evidence="2" id="KW-1133">Transmembrane helix</keyword>
<keyword evidence="4" id="KW-1185">Reference proteome</keyword>
<feature type="region of interest" description="Disordered" evidence="1">
    <location>
        <begin position="62"/>
        <end position="128"/>
    </location>
</feature>
<reference evidence="3" key="1">
    <citation type="submission" date="2022-06" db="EMBL/GenBank/DDBJ databases">
        <title>Complete genome sequence and characterization of Cupriavidus gilardii QJ1 isolated from contaminating cells.</title>
        <authorList>
            <person name="Qi J."/>
        </authorList>
    </citation>
    <scope>NUCLEOTIDE SEQUENCE</scope>
    <source>
        <strain evidence="3">QJ1</strain>
    </source>
</reference>
<evidence type="ECO:0000256" key="1">
    <source>
        <dbReference type="SAM" id="MobiDB-lite"/>
    </source>
</evidence>
<proteinExistence type="predicted"/>
<evidence type="ECO:0000256" key="2">
    <source>
        <dbReference type="SAM" id="Phobius"/>
    </source>
</evidence>
<feature type="compositionally biased region" description="Basic and acidic residues" evidence="1">
    <location>
        <begin position="106"/>
        <end position="115"/>
    </location>
</feature>
<evidence type="ECO:0000313" key="4">
    <source>
        <dbReference type="Proteomes" id="UP001056648"/>
    </source>
</evidence>
<keyword evidence="2" id="KW-0472">Membrane</keyword>
<sequence length="128" mass="13839">MTRPTPIAVPHRPSGAPPRPRPPLAAQRLRALRQRWQARRRAMLAALLPTVAMMIGATVSLSAKAAPRSADPYTDGARSATQKFDVFTEGANRLGPRDSFTQGGHAPDHRDRFSDGAHTQETPGDHSA</sequence>
<evidence type="ECO:0000313" key="3">
    <source>
        <dbReference type="EMBL" id="USE77438.1"/>
    </source>
</evidence>
<feature type="transmembrane region" description="Helical" evidence="2">
    <location>
        <begin position="42"/>
        <end position="63"/>
    </location>
</feature>